<protein>
    <submittedName>
        <fullName evidence="1">HAD hydrolase-like protein</fullName>
    </submittedName>
</protein>
<comment type="caution">
    <text evidence="1">The sequence shown here is derived from an EMBL/GenBank/DDBJ whole genome shotgun (WGS) entry which is preliminary data.</text>
</comment>
<dbReference type="InterPro" id="IPR041492">
    <property type="entry name" value="HAD_2"/>
</dbReference>
<dbReference type="SUPFAM" id="SSF56784">
    <property type="entry name" value="HAD-like"/>
    <property type="match status" value="1"/>
</dbReference>
<sequence length="228" mass="24297">MVHAIPPRPEALLFDLDGTLTDPKPGITRSVQYALERLGLTPPPADDLEWVIGPPLAQSFAVLLGPGGDPAEGVRLYRERYAVTGLFENEIVPGIPALLDDLLADGRRLFVATSKPRVFAERILDHFGLADRFQHVHGSELDGTRADKRDLIAYAVAQERLTPAATVMIGDREHDVIGAGSVGIGTIGVRWGYGSDAELMAAGVAALVDRPAEIGRLAGLPEARAALA</sequence>
<dbReference type="RefSeq" id="WP_254745337.1">
    <property type="nucleotide sequence ID" value="NZ_JANCLU010000022.1"/>
</dbReference>
<dbReference type="InterPro" id="IPR023214">
    <property type="entry name" value="HAD_sf"/>
</dbReference>
<dbReference type="InterPro" id="IPR023198">
    <property type="entry name" value="PGP-like_dom2"/>
</dbReference>
<dbReference type="Pfam" id="PF13419">
    <property type="entry name" value="HAD_2"/>
    <property type="match status" value="1"/>
</dbReference>
<dbReference type="InterPro" id="IPR050155">
    <property type="entry name" value="HAD-like_hydrolase_sf"/>
</dbReference>
<dbReference type="EMBL" id="JANCLU010000022">
    <property type="protein sequence ID" value="MCP8940512.1"/>
    <property type="molecule type" value="Genomic_DNA"/>
</dbReference>
<dbReference type="Gene3D" id="3.40.50.1000">
    <property type="entry name" value="HAD superfamily/HAD-like"/>
    <property type="match status" value="1"/>
</dbReference>
<evidence type="ECO:0000313" key="1">
    <source>
        <dbReference type="EMBL" id="MCP8940512.1"/>
    </source>
</evidence>
<keyword evidence="2" id="KW-1185">Reference proteome</keyword>
<gene>
    <name evidence="1" type="ORF">NK718_18455</name>
</gene>
<dbReference type="Gene3D" id="1.10.150.240">
    <property type="entry name" value="Putative phosphatase, domain 2"/>
    <property type="match status" value="1"/>
</dbReference>
<dbReference type="PANTHER" id="PTHR43434:SF20">
    <property type="entry name" value="5'-NUCLEOTIDASE"/>
    <property type="match status" value="1"/>
</dbReference>
<accession>A0ABT1LG90</accession>
<dbReference type="PANTHER" id="PTHR43434">
    <property type="entry name" value="PHOSPHOGLYCOLATE PHOSPHATASE"/>
    <property type="match status" value="1"/>
</dbReference>
<proteinExistence type="predicted"/>
<evidence type="ECO:0000313" key="2">
    <source>
        <dbReference type="Proteomes" id="UP001205890"/>
    </source>
</evidence>
<organism evidence="1 2">
    <name type="scientific">Alsobacter ponti</name>
    <dbReference type="NCBI Taxonomy" id="2962936"/>
    <lineage>
        <taxon>Bacteria</taxon>
        <taxon>Pseudomonadati</taxon>
        <taxon>Pseudomonadota</taxon>
        <taxon>Alphaproteobacteria</taxon>
        <taxon>Hyphomicrobiales</taxon>
        <taxon>Alsobacteraceae</taxon>
        <taxon>Alsobacter</taxon>
    </lineage>
</organism>
<name>A0ABT1LG90_9HYPH</name>
<reference evidence="1 2" key="1">
    <citation type="submission" date="2022-07" db="EMBL/GenBank/DDBJ databases">
        <authorList>
            <person name="Li W.-J."/>
            <person name="Deng Q.-Q."/>
        </authorList>
    </citation>
    <scope>NUCLEOTIDE SEQUENCE [LARGE SCALE GENOMIC DNA]</scope>
    <source>
        <strain evidence="1 2">SYSU M60028</strain>
    </source>
</reference>
<dbReference type="InterPro" id="IPR036412">
    <property type="entry name" value="HAD-like_sf"/>
</dbReference>
<dbReference type="Proteomes" id="UP001205890">
    <property type="component" value="Unassembled WGS sequence"/>
</dbReference>